<accession>A0AA88PJ88</accession>
<feature type="region of interest" description="Disordered" evidence="2">
    <location>
        <begin position="1066"/>
        <end position="1089"/>
    </location>
</feature>
<feature type="compositionally biased region" description="Basic and acidic residues" evidence="2">
    <location>
        <begin position="850"/>
        <end position="860"/>
    </location>
</feature>
<dbReference type="InterPro" id="IPR003604">
    <property type="entry name" value="Matrin/U1-like-C_Znf_C2H2"/>
</dbReference>
<dbReference type="InterPro" id="IPR035979">
    <property type="entry name" value="RBD_domain_sf"/>
</dbReference>
<dbReference type="Gene3D" id="3.30.70.330">
    <property type="match status" value="4"/>
</dbReference>
<sequence length="1357" mass="150970">MSYNNPYRNQPDDYGASNEKYKDSQRLYHRESTAYRSRIRRGSPEQTSPSSSEPVLSSVKALSFLHSCGLDAEDLQTLAELPEHLIATDTLPDLLAQIKKKKASGGTSSRSSALQAGSSSRSWDDRSHTQLVEYPLDMPVRQSYSLPREKLPTWDERWDNVQQTSSAACSYNSSESNYVVEYNHLKDKEPYFDKSSYAAEPPRQKTSAVPQSYSSYSRDVSQSSHLSSRDGSHSSHLSGRDAPSQPSHRSTRDVNQSSYMSNRDVTQSSHRSGRDVSHSSHLSNRDIGQSSNLSNRDIGQSSHLSNRDIGQSSHLSTRDAGLSSRDVGPPSLLSGRSFAPPSLLSSRDVGPPSLLSGRDVGLPSLLSIRDLAPTSHLSSRDVGQSSQLRRTESAFKVPTRKEASDFHGKTPPVFPYACVLCDITVLSNKDWSAHVKGPQHAHSQLNLVEKYPAWDQTILSARRNDRQLVQPPSRTTQGRGKGKGGASSSRNGSSASRNEASSRKNQKKSSNSQKSNKTEASKCKVVCVKFEVDDVDEAYLRKLLGQFGAIVKIIMVPRMAFVNMGTAGQAEDIVKYFYQNPLRIKGELVIFTLSTAFSFLQTSRVVSFSPLPSGDGIRSELTAIAKRFGSVKHSLFLPTRGYVEMSSAEEADKLVEHYSTNSLKIKGKTISVCSSTEYQTLEMADADKEKSPAPHSSSSSSSRRRRRSCSPKRRSHKDSPSPKRRASEEGSRSSRSQDSKKREESHRSREKTKESSRRDSSSKSHPKKSSPSKDQKQKTTTEESVVETVEDDNDQSDIMAEDSDLEGVAVIADDGEALNSEDEFIIDEEMDDEAQDTSDEQELDAPEDVQAVKESDDQAKPSDMVTSATTSDRSNDCKEAKELQQKEHQEKQKELQGEQKKVRESQKEPQEEPKQLKEEPDKLKEEPEELQQNEFKKEEQKDDTMAIKEEAADSSENLDKEKGDEMEISTSITEEKFGKVLEVAGFPVAKKYSEADLMKIGNKYGDVAGCCLVRSNRKVEKALIEMVNAADAAKLEAECKRQHIKLGGRNLRITVSKIYSQLNEGQSTDIEETNKEPSSTLASSEESTVVMAETEISEEDAEAQEGKENDKEEVYGRVLRIRNLPMPDEYTDAEFLSIAEPYGKVVRHWMFRLHRSGLIEMKNASDAEEVVAAANLNKITVAGKHLKISVSTKHAHLNKWYFLHGPSDGSIPPSIDLEEEDDESMTQDSISEQQPKIETSANVKEPSNDNQDDNSKADVKQDSAADYESVKKAKDSDGVSETQTPVLDPAGTEFVRPVVGYFCNLCNAIYASEEEAKDEHCRTPMHHQKLKANLHKILTCMIILHVYQIWAGFIDWA</sequence>
<feature type="compositionally biased region" description="Low complexity" evidence="2">
    <location>
        <begin position="108"/>
        <end position="121"/>
    </location>
</feature>
<feature type="domain" description="RRM" evidence="3">
    <location>
        <begin position="604"/>
        <end position="677"/>
    </location>
</feature>
<feature type="compositionally biased region" description="Basic and acidic residues" evidence="2">
    <location>
        <begin position="717"/>
        <end position="762"/>
    </location>
</feature>
<gene>
    <name evidence="4" type="ORF">Q8A67_013942</name>
</gene>
<name>A0AA88PJ88_9TELE</name>
<feature type="compositionally biased region" description="Polar residues" evidence="2">
    <location>
        <begin position="279"/>
        <end position="315"/>
    </location>
</feature>
<feature type="compositionally biased region" description="Polar residues" evidence="2">
    <location>
        <begin position="244"/>
        <end position="270"/>
    </location>
</feature>
<feature type="compositionally biased region" description="Basic and acidic residues" evidence="2">
    <location>
        <begin position="1253"/>
        <end position="1277"/>
    </location>
</feature>
<feature type="compositionally biased region" description="Basic residues" evidence="2">
    <location>
        <begin position="702"/>
        <end position="716"/>
    </location>
</feature>
<comment type="caution">
    <text evidence="4">The sequence shown here is derived from an EMBL/GenBank/DDBJ whole genome shotgun (WGS) entry which is preliminary data.</text>
</comment>
<feature type="region of interest" description="Disordered" evidence="2">
    <location>
        <begin position="376"/>
        <end position="396"/>
    </location>
</feature>
<feature type="region of interest" description="Disordered" evidence="2">
    <location>
        <begin position="683"/>
        <end position="944"/>
    </location>
</feature>
<dbReference type="Pfam" id="PF13893">
    <property type="entry name" value="RRM_5"/>
    <property type="match status" value="2"/>
</dbReference>
<feature type="compositionally biased region" description="Acidic residues" evidence="2">
    <location>
        <begin position="813"/>
        <end position="847"/>
    </location>
</feature>
<feature type="region of interest" description="Disordered" evidence="2">
    <location>
        <begin position="1211"/>
        <end position="1285"/>
    </location>
</feature>
<dbReference type="SMART" id="SM00451">
    <property type="entry name" value="ZnF_U1"/>
    <property type="match status" value="2"/>
</dbReference>
<feature type="compositionally biased region" description="Basic and acidic residues" evidence="2">
    <location>
        <begin position="19"/>
        <end position="33"/>
    </location>
</feature>
<feature type="compositionally biased region" description="Polar residues" evidence="2">
    <location>
        <begin position="1076"/>
        <end position="1087"/>
    </location>
</feature>
<feature type="region of interest" description="Disordered" evidence="2">
    <location>
        <begin position="1"/>
        <end position="55"/>
    </location>
</feature>
<dbReference type="InterPro" id="IPR000504">
    <property type="entry name" value="RRM_dom"/>
</dbReference>
<feature type="region of interest" description="Disordered" evidence="2">
    <location>
        <begin position="462"/>
        <end position="516"/>
    </location>
</feature>
<feature type="region of interest" description="Disordered" evidence="2">
    <location>
        <begin position="101"/>
        <end position="126"/>
    </location>
</feature>
<organism evidence="4 5">
    <name type="scientific">Cirrhinus molitorella</name>
    <name type="common">mud carp</name>
    <dbReference type="NCBI Taxonomy" id="172907"/>
    <lineage>
        <taxon>Eukaryota</taxon>
        <taxon>Metazoa</taxon>
        <taxon>Chordata</taxon>
        <taxon>Craniata</taxon>
        <taxon>Vertebrata</taxon>
        <taxon>Euteleostomi</taxon>
        <taxon>Actinopterygii</taxon>
        <taxon>Neopterygii</taxon>
        <taxon>Teleostei</taxon>
        <taxon>Ostariophysi</taxon>
        <taxon>Cypriniformes</taxon>
        <taxon>Cyprinidae</taxon>
        <taxon>Labeoninae</taxon>
        <taxon>Labeonini</taxon>
        <taxon>Cirrhinus</taxon>
    </lineage>
</organism>
<evidence type="ECO:0000256" key="2">
    <source>
        <dbReference type="SAM" id="MobiDB-lite"/>
    </source>
</evidence>
<feature type="compositionally biased region" description="Polar residues" evidence="2">
    <location>
        <begin position="376"/>
        <end position="388"/>
    </location>
</feature>
<keyword evidence="5" id="KW-1185">Reference proteome</keyword>
<feature type="compositionally biased region" description="Basic and acidic residues" evidence="2">
    <location>
        <begin position="873"/>
        <end position="925"/>
    </location>
</feature>
<feature type="compositionally biased region" description="Basic and acidic residues" evidence="2">
    <location>
        <begin position="934"/>
        <end position="944"/>
    </location>
</feature>
<evidence type="ECO:0000313" key="4">
    <source>
        <dbReference type="EMBL" id="KAK2891299.1"/>
    </source>
</evidence>
<feature type="compositionally biased region" description="Low complexity" evidence="2">
    <location>
        <begin position="211"/>
        <end position="226"/>
    </location>
</feature>
<feature type="region of interest" description="Disordered" evidence="2">
    <location>
        <begin position="195"/>
        <end position="351"/>
    </location>
</feature>
<evidence type="ECO:0000259" key="3">
    <source>
        <dbReference type="PROSITE" id="PS50102"/>
    </source>
</evidence>
<dbReference type="PROSITE" id="PS50102">
    <property type="entry name" value="RRM"/>
    <property type="match status" value="2"/>
</dbReference>
<dbReference type="SMART" id="SM00360">
    <property type="entry name" value="RRM"/>
    <property type="match status" value="4"/>
</dbReference>
<dbReference type="Proteomes" id="UP001187343">
    <property type="component" value="Unassembled WGS sequence"/>
</dbReference>
<feature type="compositionally biased region" description="Acidic residues" evidence="2">
    <location>
        <begin position="1216"/>
        <end position="1225"/>
    </location>
</feature>
<evidence type="ECO:0000313" key="5">
    <source>
        <dbReference type="Proteomes" id="UP001187343"/>
    </source>
</evidence>
<dbReference type="Pfam" id="PF12874">
    <property type="entry name" value="zf-met"/>
    <property type="match status" value="1"/>
</dbReference>
<feature type="domain" description="RRM" evidence="3">
    <location>
        <begin position="1117"/>
        <end position="1193"/>
    </location>
</feature>
<dbReference type="PANTHER" id="PTHR15592">
    <property type="entry name" value="MATRIN 3/NUCLEAR PROTEIN 220-RELATED"/>
    <property type="match status" value="1"/>
</dbReference>
<feature type="compositionally biased region" description="Low complexity" evidence="2">
    <location>
        <begin position="44"/>
        <end position="55"/>
    </location>
</feature>
<protein>
    <recommendedName>
        <fullName evidence="3">RRM domain-containing protein</fullName>
    </recommendedName>
</protein>
<proteinExistence type="predicted"/>
<feature type="compositionally biased region" description="Basic and acidic residues" evidence="2">
    <location>
        <begin position="771"/>
        <end position="781"/>
    </location>
</feature>
<dbReference type="GO" id="GO:0003723">
    <property type="term" value="F:RNA binding"/>
    <property type="evidence" value="ECO:0007669"/>
    <property type="project" value="UniProtKB-UniRule"/>
</dbReference>
<feature type="compositionally biased region" description="Low complexity" evidence="2">
    <location>
        <begin position="486"/>
        <end position="499"/>
    </location>
</feature>
<reference evidence="4" key="1">
    <citation type="submission" date="2023-08" db="EMBL/GenBank/DDBJ databases">
        <title>Chromosome-level Genome Assembly of mud carp (Cirrhinus molitorella).</title>
        <authorList>
            <person name="Liu H."/>
        </authorList>
    </citation>
    <scope>NUCLEOTIDE SEQUENCE</scope>
    <source>
        <strain evidence="4">Prfri</strain>
        <tissue evidence="4">Muscle</tissue>
    </source>
</reference>
<evidence type="ECO:0000256" key="1">
    <source>
        <dbReference type="PROSITE-ProRule" id="PRU00176"/>
    </source>
</evidence>
<dbReference type="InterPro" id="IPR012677">
    <property type="entry name" value="Nucleotide-bd_a/b_plait_sf"/>
</dbReference>
<dbReference type="InterPro" id="IPR013087">
    <property type="entry name" value="Znf_C2H2_type"/>
</dbReference>
<dbReference type="EMBL" id="JAUYZG010000013">
    <property type="protein sequence ID" value="KAK2891299.1"/>
    <property type="molecule type" value="Genomic_DNA"/>
</dbReference>
<dbReference type="CDD" id="cd12436">
    <property type="entry name" value="RRM1_2_MATR3_like"/>
    <property type="match status" value="1"/>
</dbReference>
<feature type="compositionally biased region" description="Acidic residues" evidence="2">
    <location>
        <begin position="784"/>
        <end position="805"/>
    </location>
</feature>
<dbReference type="GO" id="GO:0008270">
    <property type="term" value="F:zinc ion binding"/>
    <property type="evidence" value="ECO:0007669"/>
    <property type="project" value="InterPro"/>
</dbReference>
<feature type="compositionally biased region" description="Polar residues" evidence="2">
    <location>
        <begin position="1226"/>
        <end position="1242"/>
    </location>
</feature>
<keyword evidence="1" id="KW-0694">RNA-binding</keyword>
<dbReference type="SUPFAM" id="SSF54928">
    <property type="entry name" value="RNA-binding domain, RBD"/>
    <property type="match status" value="4"/>
</dbReference>